<feature type="region of interest" description="Disordered" evidence="1">
    <location>
        <begin position="86"/>
        <end position="111"/>
    </location>
</feature>
<dbReference type="EMBL" id="FQZT01000007">
    <property type="protein sequence ID" value="SHJ38144.1"/>
    <property type="molecule type" value="Genomic_DNA"/>
</dbReference>
<feature type="domain" description="RRM" evidence="2">
    <location>
        <begin position="8"/>
        <end position="86"/>
    </location>
</feature>
<feature type="compositionally biased region" description="Basic residues" evidence="1">
    <location>
        <begin position="100"/>
        <end position="111"/>
    </location>
</feature>
<dbReference type="Pfam" id="PF00076">
    <property type="entry name" value="RRM_1"/>
    <property type="match status" value="1"/>
</dbReference>
<dbReference type="InterPro" id="IPR000504">
    <property type="entry name" value="RRM_dom"/>
</dbReference>
<protein>
    <submittedName>
        <fullName evidence="3">RNA recognition motif. (A.k.a. RRM, RBD, or RNP domain)</fullName>
    </submittedName>
</protein>
<evidence type="ECO:0000256" key="1">
    <source>
        <dbReference type="SAM" id="MobiDB-lite"/>
    </source>
</evidence>
<dbReference type="STRING" id="1122189.SAMN02745165_02251"/>
<dbReference type="PANTHER" id="PTHR48034">
    <property type="entry name" value="TRANSFORMER-2 SEX-DETERMINING PROTEIN-RELATED"/>
    <property type="match status" value="1"/>
</dbReference>
<dbReference type="SUPFAM" id="SSF54928">
    <property type="entry name" value="RNA-binding domain, RBD"/>
    <property type="match status" value="1"/>
</dbReference>
<dbReference type="CDD" id="cd00590">
    <property type="entry name" value="RRM_SF"/>
    <property type="match status" value="1"/>
</dbReference>
<evidence type="ECO:0000313" key="4">
    <source>
        <dbReference type="Proteomes" id="UP000184171"/>
    </source>
</evidence>
<dbReference type="InterPro" id="IPR035979">
    <property type="entry name" value="RBD_domain_sf"/>
</dbReference>
<dbReference type="SMART" id="SM00360">
    <property type="entry name" value="RRM"/>
    <property type="match status" value="1"/>
</dbReference>
<dbReference type="Gene3D" id="3.30.70.330">
    <property type="match status" value="1"/>
</dbReference>
<proteinExistence type="predicted"/>
<dbReference type="OrthoDB" id="9798855at2"/>
<reference evidence="3 4" key="1">
    <citation type="submission" date="2016-11" db="EMBL/GenBank/DDBJ databases">
        <authorList>
            <person name="Jaros S."/>
            <person name="Januszkiewicz K."/>
            <person name="Wedrychowicz H."/>
        </authorList>
    </citation>
    <scope>NUCLEOTIDE SEQUENCE [LARGE SCALE GENOMIC DNA]</scope>
    <source>
        <strain evidence="3 4">DSM 5091</strain>
    </source>
</reference>
<dbReference type="AlphaFoldDB" id="A0A1M6IUR1"/>
<organism evidence="3 4">
    <name type="scientific">Malonomonas rubra DSM 5091</name>
    <dbReference type="NCBI Taxonomy" id="1122189"/>
    <lineage>
        <taxon>Bacteria</taxon>
        <taxon>Pseudomonadati</taxon>
        <taxon>Thermodesulfobacteriota</taxon>
        <taxon>Desulfuromonadia</taxon>
        <taxon>Desulfuromonadales</taxon>
        <taxon>Geopsychrobacteraceae</taxon>
        <taxon>Malonomonas</taxon>
    </lineage>
</organism>
<sequence length="111" mass="12448">MKNRAKNKDLFVGEISFEAGEEDLRKLFAVCGEVKSVKLLTDQRSGKFTGRAFVRMGTDAQAKDAVQTLDGALLIDRCIRVSAAKDKPEKTLEQEETTTRRRSTGRGRRRS</sequence>
<evidence type="ECO:0000313" key="3">
    <source>
        <dbReference type="EMBL" id="SHJ38144.1"/>
    </source>
</evidence>
<dbReference type="InterPro" id="IPR012677">
    <property type="entry name" value="Nucleotide-bd_a/b_plait_sf"/>
</dbReference>
<dbReference type="GO" id="GO:0003723">
    <property type="term" value="F:RNA binding"/>
    <property type="evidence" value="ECO:0007669"/>
    <property type="project" value="InterPro"/>
</dbReference>
<dbReference type="RefSeq" id="WP_072908826.1">
    <property type="nucleotide sequence ID" value="NZ_FQZT01000007.1"/>
</dbReference>
<gene>
    <name evidence="3" type="ORF">SAMN02745165_02251</name>
</gene>
<feature type="compositionally biased region" description="Basic and acidic residues" evidence="1">
    <location>
        <begin position="86"/>
        <end position="99"/>
    </location>
</feature>
<dbReference type="PROSITE" id="PS50102">
    <property type="entry name" value="RRM"/>
    <property type="match status" value="1"/>
</dbReference>
<dbReference type="InterPro" id="IPR050441">
    <property type="entry name" value="RBM"/>
</dbReference>
<evidence type="ECO:0000259" key="2">
    <source>
        <dbReference type="PROSITE" id="PS50102"/>
    </source>
</evidence>
<accession>A0A1M6IUR1</accession>
<name>A0A1M6IUR1_MALRU</name>
<keyword evidence="4" id="KW-1185">Reference proteome</keyword>
<dbReference type="Proteomes" id="UP000184171">
    <property type="component" value="Unassembled WGS sequence"/>
</dbReference>